<feature type="region of interest" description="Disordered" evidence="1">
    <location>
        <begin position="153"/>
        <end position="207"/>
    </location>
</feature>
<feature type="compositionally biased region" description="Polar residues" evidence="1">
    <location>
        <begin position="171"/>
        <end position="181"/>
    </location>
</feature>
<dbReference type="GO" id="GO:0032784">
    <property type="term" value="P:regulation of DNA-templated transcription elongation"/>
    <property type="evidence" value="ECO:0007669"/>
    <property type="project" value="InterPro"/>
</dbReference>
<evidence type="ECO:0000256" key="1">
    <source>
        <dbReference type="SAM" id="MobiDB-lite"/>
    </source>
</evidence>
<organism evidence="3 4">
    <name type="scientific">Escallonia herrerae</name>
    <dbReference type="NCBI Taxonomy" id="1293975"/>
    <lineage>
        <taxon>Eukaryota</taxon>
        <taxon>Viridiplantae</taxon>
        <taxon>Streptophyta</taxon>
        <taxon>Embryophyta</taxon>
        <taxon>Tracheophyta</taxon>
        <taxon>Spermatophyta</taxon>
        <taxon>Magnoliopsida</taxon>
        <taxon>eudicotyledons</taxon>
        <taxon>Gunneridae</taxon>
        <taxon>Pentapetalae</taxon>
        <taxon>asterids</taxon>
        <taxon>campanulids</taxon>
        <taxon>Escalloniales</taxon>
        <taxon>Escalloniaceae</taxon>
        <taxon>Escallonia</taxon>
    </lineage>
</organism>
<protein>
    <recommendedName>
        <fullName evidence="2">KOW domain-containing protein</fullName>
    </recommendedName>
</protein>
<evidence type="ECO:0000259" key="2">
    <source>
        <dbReference type="SMART" id="SM00739"/>
    </source>
</evidence>
<name>A0AA88WRU5_9ASTE</name>
<proteinExistence type="predicted"/>
<dbReference type="GO" id="GO:0006357">
    <property type="term" value="P:regulation of transcription by RNA polymerase II"/>
    <property type="evidence" value="ECO:0007669"/>
    <property type="project" value="InterPro"/>
</dbReference>
<dbReference type="CDD" id="cd06086">
    <property type="entry name" value="KOW_Spt5_6"/>
    <property type="match status" value="1"/>
</dbReference>
<dbReference type="Pfam" id="PF23287">
    <property type="entry name" value="KOW7_SPT5"/>
    <property type="match status" value="1"/>
</dbReference>
<feature type="domain" description="KOW" evidence="2">
    <location>
        <begin position="320"/>
        <end position="347"/>
    </location>
</feature>
<feature type="region of interest" description="Disordered" evidence="1">
    <location>
        <begin position="1"/>
        <end position="24"/>
    </location>
</feature>
<feature type="domain" description="KOW" evidence="2">
    <location>
        <begin position="23"/>
        <end position="50"/>
    </location>
</feature>
<accession>A0AA88WRU5</accession>
<dbReference type="InterPro" id="IPR005824">
    <property type="entry name" value="KOW"/>
</dbReference>
<dbReference type="Proteomes" id="UP001188597">
    <property type="component" value="Unassembled WGS sequence"/>
</dbReference>
<feature type="region of interest" description="Disordered" evidence="1">
    <location>
        <begin position="101"/>
        <end position="131"/>
    </location>
</feature>
<keyword evidence="4" id="KW-1185">Reference proteome</keyword>
<dbReference type="InterPro" id="IPR014722">
    <property type="entry name" value="Rib_uL2_dom2"/>
</dbReference>
<dbReference type="Pfam" id="PF23038">
    <property type="entry name" value="KOW6_SPT51-2"/>
    <property type="match status" value="1"/>
</dbReference>
<reference evidence="3" key="1">
    <citation type="submission" date="2022-12" db="EMBL/GenBank/DDBJ databases">
        <title>Draft genome assemblies for two species of Escallonia (Escalloniales).</title>
        <authorList>
            <person name="Chanderbali A."/>
            <person name="Dervinis C."/>
            <person name="Anghel I."/>
            <person name="Soltis D."/>
            <person name="Soltis P."/>
            <person name="Zapata F."/>
        </authorList>
    </citation>
    <scope>NUCLEOTIDE SEQUENCE</scope>
    <source>
        <strain evidence="3">UCBG64.0493</strain>
        <tissue evidence="3">Leaf</tissue>
    </source>
</reference>
<sequence length="373" mass="39900">MVGGGQTWPPAPGRNRGGRGGHAALIGTPVRIRKGPFKGHKGRVADVKGQTVRVEMDASMKILTGKFYRLSRPFYVHGYPISSSFALRAVDREHLSDNVNVSTPYRDSRRYGLGSETPMHPSRTPLHPYMTPMRDPGATPIHDGMRTPMHDRAWNPYTTMSPPRAPGENANPPSWGSSPQYQPGRPPSRTYDAPTHGGEAGTPRDISPAYVIAPRPYLPSTPGGQPPMTPSSAYLPGTPVGQPMTPGSGGLDIMSTVVGGDSEGPWFLPDILVNVRRSGEETAIGVVREVLPDGSCRVALGSSGNGETVTSLPNEIEIVVPRRSDKIKIMGGAQRGATGKLIRVDGMDGIVKVDDMLVVKILDMAILAKLAQP</sequence>
<dbReference type="GO" id="GO:0003729">
    <property type="term" value="F:mRNA binding"/>
    <property type="evidence" value="ECO:0007669"/>
    <property type="project" value="TreeGrafter"/>
</dbReference>
<dbReference type="EMBL" id="JAVXUP010000269">
    <property type="protein sequence ID" value="KAK3032437.1"/>
    <property type="molecule type" value="Genomic_DNA"/>
</dbReference>
<dbReference type="SMART" id="SM00739">
    <property type="entry name" value="KOW"/>
    <property type="match status" value="2"/>
</dbReference>
<dbReference type="Pfam" id="PF23290">
    <property type="entry name" value="KOW5_SPT5"/>
    <property type="match status" value="1"/>
</dbReference>
<comment type="caution">
    <text evidence="3">The sequence shown here is derived from an EMBL/GenBank/DDBJ whole genome shotgun (WGS) entry which is preliminary data.</text>
</comment>
<dbReference type="InterPro" id="IPR057934">
    <property type="entry name" value="KOW_Spt5_7"/>
</dbReference>
<evidence type="ECO:0000313" key="3">
    <source>
        <dbReference type="EMBL" id="KAK3032437.1"/>
    </source>
</evidence>
<dbReference type="Gene3D" id="2.30.30.30">
    <property type="match status" value="1"/>
</dbReference>
<dbReference type="GO" id="GO:0032044">
    <property type="term" value="C:DSIF complex"/>
    <property type="evidence" value="ECO:0007669"/>
    <property type="project" value="TreeGrafter"/>
</dbReference>
<dbReference type="InterPro" id="IPR039659">
    <property type="entry name" value="SPT5"/>
</dbReference>
<dbReference type="PANTHER" id="PTHR11125">
    <property type="entry name" value="SUPPRESSOR OF TY 5"/>
    <property type="match status" value="1"/>
</dbReference>
<dbReference type="InterPro" id="IPR057935">
    <property type="entry name" value="KOW_Spt5_6_plant"/>
</dbReference>
<dbReference type="AlphaFoldDB" id="A0AA88WRU5"/>
<gene>
    <name evidence="3" type="ORF">RJ639_037164</name>
</gene>
<dbReference type="GO" id="GO:0006368">
    <property type="term" value="P:transcription elongation by RNA polymerase II"/>
    <property type="evidence" value="ECO:0007669"/>
    <property type="project" value="TreeGrafter"/>
</dbReference>
<dbReference type="PANTHER" id="PTHR11125:SF7">
    <property type="entry name" value="TRANSCRIPTION ELONGATION FACTOR SPT5"/>
    <property type="match status" value="1"/>
</dbReference>
<evidence type="ECO:0000313" key="4">
    <source>
        <dbReference type="Proteomes" id="UP001188597"/>
    </source>
</evidence>
<dbReference type="InterPro" id="IPR041978">
    <property type="entry name" value="KOW_Spt5_5"/>
</dbReference>